<dbReference type="AlphaFoldDB" id="A0A133UD55"/>
<accession>A0A133UD55</accession>
<name>A0A133UD55_9EURY</name>
<proteinExistence type="predicted"/>
<keyword evidence="2" id="KW-1185">Reference proteome</keyword>
<evidence type="ECO:0000313" key="2">
    <source>
        <dbReference type="Proteomes" id="UP000070373"/>
    </source>
</evidence>
<dbReference type="Proteomes" id="UP000070373">
    <property type="component" value="Unassembled WGS sequence"/>
</dbReference>
<protein>
    <submittedName>
        <fullName evidence="1">Uncharacterized protein</fullName>
    </submittedName>
</protein>
<comment type="caution">
    <text evidence="1">The sequence shown here is derived from an EMBL/GenBank/DDBJ whole genome shotgun (WGS) entry which is preliminary data.</text>
</comment>
<organism evidence="1 2">
    <name type="scientific">candidate division MSBL1 archaeon SCGC-AAA259E17</name>
    <dbReference type="NCBI Taxonomy" id="1698263"/>
    <lineage>
        <taxon>Archaea</taxon>
        <taxon>Methanobacteriati</taxon>
        <taxon>Methanobacteriota</taxon>
        <taxon>candidate division MSBL1</taxon>
    </lineage>
</organism>
<evidence type="ECO:0000313" key="1">
    <source>
        <dbReference type="EMBL" id="KXA92110.1"/>
    </source>
</evidence>
<reference evidence="1 2" key="1">
    <citation type="journal article" date="2016" name="Sci. Rep.">
        <title>Metabolic traits of an uncultured archaeal lineage -MSBL1- from brine pools of the Red Sea.</title>
        <authorList>
            <person name="Mwirichia R."/>
            <person name="Alam I."/>
            <person name="Rashid M."/>
            <person name="Vinu M."/>
            <person name="Ba-Alawi W."/>
            <person name="Anthony Kamau A."/>
            <person name="Kamanda Ngugi D."/>
            <person name="Goker M."/>
            <person name="Klenk H.P."/>
            <person name="Bajic V."/>
            <person name="Stingl U."/>
        </authorList>
    </citation>
    <scope>NUCLEOTIDE SEQUENCE [LARGE SCALE GENOMIC DNA]</scope>
    <source>
        <strain evidence="1">SCGC-AAA259E17</strain>
    </source>
</reference>
<dbReference type="EMBL" id="LHXN01000078">
    <property type="protein sequence ID" value="KXA92110.1"/>
    <property type="molecule type" value="Genomic_DNA"/>
</dbReference>
<gene>
    <name evidence="1" type="ORF">AKJ64_04030</name>
</gene>
<sequence>MIEMGECEICGKEGSRLQVNHQELGRVMVCRDCWKKINEEGMKVWEGTCSASSCGGCTACK</sequence>